<feature type="region of interest" description="Disordered" evidence="1">
    <location>
        <begin position="155"/>
        <end position="218"/>
    </location>
</feature>
<organism evidence="2 3">
    <name type="scientific">Vulpes vulpes</name>
    <name type="common">Red fox</name>
    <dbReference type="NCBI Taxonomy" id="9627"/>
    <lineage>
        <taxon>Eukaryota</taxon>
        <taxon>Metazoa</taxon>
        <taxon>Chordata</taxon>
        <taxon>Craniata</taxon>
        <taxon>Vertebrata</taxon>
        <taxon>Euteleostomi</taxon>
        <taxon>Mammalia</taxon>
        <taxon>Eutheria</taxon>
        <taxon>Laurasiatheria</taxon>
        <taxon>Carnivora</taxon>
        <taxon>Caniformia</taxon>
        <taxon>Canidae</taxon>
        <taxon>Vulpes</taxon>
    </lineage>
</organism>
<accession>A0ABM4YIZ6</accession>
<gene>
    <name evidence="3" type="primary">LOC112916964</name>
</gene>
<name>A0ABM4YIZ6_VULVU</name>
<dbReference type="RefSeq" id="XP_072590265.1">
    <property type="nucleotide sequence ID" value="XM_072734164.1"/>
</dbReference>
<keyword evidence="2" id="KW-1185">Reference proteome</keyword>
<feature type="compositionally biased region" description="Gly residues" evidence="1">
    <location>
        <begin position="167"/>
        <end position="181"/>
    </location>
</feature>
<sequence>MVSLEPGIIMPTWTADCSWQTTPLNSRVPSITKQMGIWSEETTDEETSQSLGLNLVTTLRGRADTVISASSENTRSGSPLSLPTREIQRWSSMDHNDFLTCVSCYMVHPEKESHPRQAVDREAPAAAGRVLPSEAEHDPPAGDRGREPVLAEHALPVGGAGVRPRGGAQGGGLRGHQGGQNGQVPPAQVRGGPARPSQRHQEVGLIRSHGFTGRPPTS</sequence>
<reference evidence="3" key="1">
    <citation type="submission" date="2025-08" db="UniProtKB">
        <authorList>
            <consortium name="RefSeq"/>
        </authorList>
    </citation>
    <scope>IDENTIFICATION</scope>
    <source>
        <tissue evidence="3">Cell line</tissue>
    </source>
</reference>
<evidence type="ECO:0000313" key="2">
    <source>
        <dbReference type="Proteomes" id="UP001652641"/>
    </source>
</evidence>
<proteinExistence type="predicted"/>
<dbReference type="GeneID" id="112916964"/>
<dbReference type="Proteomes" id="UP001652641">
    <property type="component" value="Chromosome 13"/>
</dbReference>
<evidence type="ECO:0000313" key="3">
    <source>
        <dbReference type="RefSeq" id="XP_072590265.1"/>
    </source>
</evidence>
<protein>
    <submittedName>
        <fullName evidence="3">Uncharacterized protein isoform X1</fullName>
    </submittedName>
</protein>
<evidence type="ECO:0000256" key="1">
    <source>
        <dbReference type="SAM" id="MobiDB-lite"/>
    </source>
</evidence>